<proteinExistence type="predicted"/>
<evidence type="ECO:0000313" key="1">
    <source>
        <dbReference type="EMBL" id="KAH7998354.1"/>
    </source>
</evidence>
<sequence length="104" mass="11363">MNLKNFIINKLVANNYDKEEIGRERVLPQSVPLESLASTNVCSPKSPVIGSLIDEWECFESQAEEIDNLVGAADLQFPAKPYPGMPANYSSMPSDNTLVSSATD</sequence>
<comment type="caution">
    <text evidence="1">The sequence shown here is derived from an EMBL/GenBank/DDBJ whole genome shotgun (WGS) entry which is preliminary data.</text>
</comment>
<evidence type="ECO:0000313" key="2">
    <source>
        <dbReference type="Proteomes" id="UP000827872"/>
    </source>
</evidence>
<dbReference type="EMBL" id="CM037625">
    <property type="protein sequence ID" value="KAH7998354.1"/>
    <property type="molecule type" value="Genomic_DNA"/>
</dbReference>
<accession>A0ACB8EZM5</accession>
<name>A0ACB8EZM5_9SAUR</name>
<organism evidence="1 2">
    <name type="scientific">Sphaerodactylus townsendi</name>
    <dbReference type="NCBI Taxonomy" id="933632"/>
    <lineage>
        <taxon>Eukaryota</taxon>
        <taxon>Metazoa</taxon>
        <taxon>Chordata</taxon>
        <taxon>Craniata</taxon>
        <taxon>Vertebrata</taxon>
        <taxon>Euteleostomi</taxon>
        <taxon>Lepidosauria</taxon>
        <taxon>Squamata</taxon>
        <taxon>Bifurcata</taxon>
        <taxon>Gekkota</taxon>
        <taxon>Sphaerodactylidae</taxon>
        <taxon>Sphaerodactylus</taxon>
    </lineage>
</organism>
<keyword evidence="2" id="KW-1185">Reference proteome</keyword>
<dbReference type="Proteomes" id="UP000827872">
    <property type="component" value="Linkage Group LG12"/>
</dbReference>
<reference evidence="1" key="1">
    <citation type="submission" date="2021-08" db="EMBL/GenBank/DDBJ databases">
        <title>The first chromosome-level gecko genome reveals the dynamic sex chromosomes of Neotropical dwarf geckos (Sphaerodactylidae: Sphaerodactylus).</title>
        <authorList>
            <person name="Pinto B.J."/>
            <person name="Keating S.E."/>
            <person name="Gamble T."/>
        </authorList>
    </citation>
    <scope>NUCLEOTIDE SEQUENCE</scope>
    <source>
        <strain evidence="1">TG3544</strain>
    </source>
</reference>
<protein>
    <submittedName>
        <fullName evidence="1">Uncharacterized protein</fullName>
    </submittedName>
</protein>
<gene>
    <name evidence="1" type="ORF">K3G42_015397</name>
</gene>